<dbReference type="EMBL" id="CAXAMN010011113">
    <property type="protein sequence ID" value="CAK9034340.1"/>
    <property type="molecule type" value="Genomic_DNA"/>
</dbReference>
<comment type="caution">
    <text evidence="1">The sequence shown here is derived from an EMBL/GenBank/DDBJ whole genome shotgun (WGS) entry which is preliminary data.</text>
</comment>
<proteinExistence type="predicted"/>
<dbReference type="EMBL" id="CAXAMN010022473">
    <property type="protein sequence ID" value="CAK9069929.1"/>
    <property type="molecule type" value="Genomic_DNA"/>
</dbReference>
<keyword evidence="3" id="KW-1185">Reference proteome</keyword>
<evidence type="ECO:0000313" key="1">
    <source>
        <dbReference type="EMBL" id="CAK9034340.1"/>
    </source>
</evidence>
<dbReference type="Proteomes" id="UP001642484">
    <property type="component" value="Unassembled WGS sequence"/>
</dbReference>
<reference evidence="1 3" key="1">
    <citation type="submission" date="2024-02" db="EMBL/GenBank/DDBJ databases">
        <authorList>
            <person name="Chen Y."/>
            <person name="Shah S."/>
            <person name="Dougan E. K."/>
            <person name="Thang M."/>
            <person name="Chan C."/>
        </authorList>
    </citation>
    <scope>NUCLEOTIDE SEQUENCE [LARGE SCALE GENOMIC DNA]</scope>
</reference>
<organism evidence="1 3">
    <name type="scientific">Durusdinium trenchii</name>
    <dbReference type="NCBI Taxonomy" id="1381693"/>
    <lineage>
        <taxon>Eukaryota</taxon>
        <taxon>Sar</taxon>
        <taxon>Alveolata</taxon>
        <taxon>Dinophyceae</taxon>
        <taxon>Suessiales</taxon>
        <taxon>Symbiodiniaceae</taxon>
        <taxon>Durusdinium</taxon>
    </lineage>
</organism>
<gene>
    <name evidence="1" type="ORF">CCMP2556_LOCUS19456</name>
    <name evidence="2" type="ORF">CCMP2556_LOCUS34371</name>
</gene>
<evidence type="ECO:0008006" key="4">
    <source>
        <dbReference type="Google" id="ProtNLM"/>
    </source>
</evidence>
<protein>
    <recommendedName>
        <fullName evidence="4">Tail assembly chaperone</fullName>
    </recommendedName>
</protein>
<accession>A0ABP0L7K0</accession>
<evidence type="ECO:0000313" key="3">
    <source>
        <dbReference type="Proteomes" id="UP001642484"/>
    </source>
</evidence>
<evidence type="ECO:0000313" key="2">
    <source>
        <dbReference type="EMBL" id="CAK9069929.1"/>
    </source>
</evidence>
<name>A0ABP0L7K0_9DINO</name>
<sequence>MRYLRKGLPKVVPSEGRAKIVSFLESVYNSIAETLPDVRDDWDGDVAEGLPELADAYADALMAHESEMVEGDKEQKRKKGKRARKNSLVINTQRFEGRIAERNVIDEKTRDQILKHVPVMKSFKMFEAAEYMEAWVLDKLPLEPLLDASALGVGKDDRKHARVYVGLAKERIVLESAAHAWSKGVPWAEALDISEKALKKAEAKAKPLPKGRARRNV</sequence>